<keyword evidence="4" id="KW-1185">Reference proteome</keyword>
<dbReference type="InterPro" id="IPR050266">
    <property type="entry name" value="AB_hydrolase_sf"/>
</dbReference>
<keyword evidence="1" id="KW-0732">Signal</keyword>
<comment type="caution">
    <text evidence="3">The sequence shown here is derived from an EMBL/GenBank/DDBJ whole genome shotgun (WGS) entry which is preliminary data.</text>
</comment>
<evidence type="ECO:0000313" key="3">
    <source>
        <dbReference type="EMBL" id="RJY07086.1"/>
    </source>
</evidence>
<evidence type="ECO:0000313" key="4">
    <source>
        <dbReference type="Proteomes" id="UP000273022"/>
    </source>
</evidence>
<dbReference type="InterPro" id="IPR000073">
    <property type="entry name" value="AB_hydrolase_1"/>
</dbReference>
<dbReference type="Proteomes" id="UP000273022">
    <property type="component" value="Unassembled WGS sequence"/>
</dbReference>
<evidence type="ECO:0000256" key="1">
    <source>
        <dbReference type="SAM" id="SignalP"/>
    </source>
</evidence>
<dbReference type="OrthoDB" id="9779853at2"/>
<dbReference type="PANTHER" id="PTHR43798:SF33">
    <property type="entry name" value="HYDROLASE, PUTATIVE (AFU_ORTHOLOGUE AFUA_2G14860)-RELATED"/>
    <property type="match status" value="1"/>
</dbReference>
<dbReference type="RefSeq" id="WP_121854739.1">
    <property type="nucleotide sequence ID" value="NZ_CP037952.1"/>
</dbReference>
<dbReference type="GO" id="GO:0016020">
    <property type="term" value="C:membrane"/>
    <property type="evidence" value="ECO:0007669"/>
    <property type="project" value="TreeGrafter"/>
</dbReference>
<dbReference type="GO" id="GO:0016787">
    <property type="term" value="F:hydrolase activity"/>
    <property type="evidence" value="ECO:0007669"/>
    <property type="project" value="UniProtKB-KW"/>
</dbReference>
<reference evidence="3 4" key="1">
    <citation type="submission" date="2018-09" db="EMBL/GenBank/DDBJ databases">
        <title>Phylogeny of the Shewanellaceae, and recommendation for two new genera, Pseudoshewanella and Parashewanella.</title>
        <authorList>
            <person name="Wang G."/>
        </authorList>
    </citation>
    <scope>NUCLEOTIDE SEQUENCE [LARGE SCALE GENOMIC DNA]</scope>
    <source>
        <strain evidence="3 4">KCTC 22492</strain>
    </source>
</reference>
<dbReference type="InterPro" id="IPR029058">
    <property type="entry name" value="AB_hydrolase_fold"/>
</dbReference>
<proteinExistence type="predicted"/>
<name>A0A3A6TIX5_9GAMM</name>
<sequence length="294" mass="32380">MKTIKYFIPVVLFLFTFVVNANESCIKVDTLGSTQNKNIIFILGFLSDSSVWAPIANSLSKNNKVYLMNISGFGQTPSCDRYGEIYTAAKSDIIDFIKSNNLTNTIVIGHSMGGLMALDIGLDNELKLAGVLSVDGLPFFGPVLTETNSTQATSLVYLAKRLRALLDSASHVELELLTLLLKNELTDNKDKLSQLGLMARKSDPKTAGSGIYSVLTTDLRPKLSTLEVPYLLLGATGAWKTEDAKNKMAGIYNEEIENTQLGDVEMNTQGKHFLMWDQPQWLLNQINNFIASLN</sequence>
<gene>
    <name evidence="3" type="ORF">D5R81_16590</name>
</gene>
<dbReference type="SUPFAM" id="SSF53474">
    <property type="entry name" value="alpha/beta-Hydrolases"/>
    <property type="match status" value="1"/>
</dbReference>
<feature type="chain" id="PRO_5017234544" evidence="1">
    <location>
        <begin position="22"/>
        <end position="294"/>
    </location>
</feature>
<feature type="domain" description="AB hydrolase-1" evidence="2">
    <location>
        <begin position="39"/>
        <end position="237"/>
    </location>
</feature>
<organism evidence="3 4">
    <name type="scientific">Parashewanella spongiae</name>
    <dbReference type="NCBI Taxonomy" id="342950"/>
    <lineage>
        <taxon>Bacteria</taxon>
        <taxon>Pseudomonadati</taxon>
        <taxon>Pseudomonadota</taxon>
        <taxon>Gammaproteobacteria</taxon>
        <taxon>Alteromonadales</taxon>
        <taxon>Shewanellaceae</taxon>
        <taxon>Parashewanella</taxon>
    </lineage>
</organism>
<dbReference type="PANTHER" id="PTHR43798">
    <property type="entry name" value="MONOACYLGLYCEROL LIPASE"/>
    <property type="match status" value="1"/>
</dbReference>
<dbReference type="Pfam" id="PF00561">
    <property type="entry name" value="Abhydrolase_1"/>
    <property type="match status" value="1"/>
</dbReference>
<accession>A0A3A6TIX5</accession>
<dbReference type="AlphaFoldDB" id="A0A3A6TIX5"/>
<protein>
    <submittedName>
        <fullName evidence="3">Alpha/beta hydrolase</fullName>
    </submittedName>
</protein>
<feature type="signal peptide" evidence="1">
    <location>
        <begin position="1"/>
        <end position="21"/>
    </location>
</feature>
<keyword evidence="3" id="KW-0378">Hydrolase</keyword>
<evidence type="ECO:0000259" key="2">
    <source>
        <dbReference type="Pfam" id="PF00561"/>
    </source>
</evidence>
<dbReference type="Gene3D" id="3.40.50.1820">
    <property type="entry name" value="alpha/beta hydrolase"/>
    <property type="match status" value="1"/>
</dbReference>
<dbReference type="EMBL" id="QYYH01000136">
    <property type="protein sequence ID" value="RJY07086.1"/>
    <property type="molecule type" value="Genomic_DNA"/>
</dbReference>